<feature type="chain" id="PRO_5019033565" description="DUF4367 domain-containing protein" evidence="1">
    <location>
        <begin position="21"/>
        <end position="333"/>
    </location>
</feature>
<evidence type="ECO:0000313" key="3">
    <source>
        <dbReference type="Proteomes" id="UP000287171"/>
    </source>
</evidence>
<keyword evidence="3" id="KW-1185">Reference proteome</keyword>
<organism evidence="2 3">
    <name type="scientific">Dictyobacter alpinus</name>
    <dbReference type="NCBI Taxonomy" id="2014873"/>
    <lineage>
        <taxon>Bacteria</taxon>
        <taxon>Bacillati</taxon>
        <taxon>Chloroflexota</taxon>
        <taxon>Ktedonobacteria</taxon>
        <taxon>Ktedonobacterales</taxon>
        <taxon>Dictyobacteraceae</taxon>
        <taxon>Dictyobacter</taxon>
    </lineage>
</organism>
<dbReference type="AlphaFoldDB" id="A0A402B7W7"/>
<dbReference type="RefSeq" id="WP_126627782.1">
    <property type="nucleotide sequence ID" value="NZ_BIFT01000001.1"/>
</dbReference>
<dbReference type="Proteomes" id="UP000287171">
    <property type="component" value="Unassembled WGS sequence"/>
</dbReference>
<evidence type="ECO:0000313" key="2">
    <source>
        <dbReference type="EMBL" id="GCE27438.1"/>
    </source>
</evidence>
<dbReference type="PROSITE" id="PS51257">
    <property type="entry name" value="PROKAR_LIPOPROTEIN"/>
    <property type="match status" value="1"/>
</dbReference>
<accession>A0A402B7W7</accession>
<evidence type="ECO:0000256" key="1">
    <source>
        <dbReference type="SAM" id="SignalP"/>
    </source>
</evidence>
<evidence type="ECO:0008006" key="4">
    <source>
        <dbReference type="Google" id="ProtNLM"/>
    </source>
</evidence>
<proteinExistence type="predicted"/>
<reference evidence="3" key="1">
    <citation type="submission" date="2018-12" db="EMBL/GenBank/DDBJ databases">
        <title>Tengunoibacter tsumagoiensis gen. nov., sp. nov., Dictyobacter kobayashii sp. nov., D. alpinus sp. nov., and D. joshuensis sp. nov. and description of Dictyobacteraceae fam. nov. within the order Ktedonobacterales isolated from Tengu-no-mugimeshi.</title>
        <authorList>
            <person name="Wang C.M."/>
            <person name="Zheng Y."/>
            <person name="Sakai Y."/>
            <person name="Toyoda A."/>
            <person name="Minakuchi Y."/>
            <person name="Abe K."/>
            <person name="Yokota A."/>
            <person name="Yabe S."/>
        </authorList>
    </citation>
    <scope>NUCLEOTIDE SEQUENCE [LARGE SCALE GENOMIC DNA]</scope>
    <source>
        <strain evidence="3">Uno16</strain>
    </source>
</reference>
<protein>
    <recommendedName>
        <fullName evidence="4">DUF4367 domain-containing protein</fullName>
    </recommendedName>
</protein>
<comment type="caution">
    <text evidence="2">The sequence shown here is derived from an EMBL/GenBank/DDBJ whole genome shotgun (WGS) entry which is preliminary data.</text>
</comment>
<keyword evidence="1" id="KW-0732">Signal</keyword>
<gene>
    <name evidence="2" type="ORF">KDA_29220</name>
</gene>
<name>A0A402B7W7_9CHLR</name>
<dbReference type="EMBL" id="BIFT01000001">
    <property type="protein sequence ID" value="GCE27438.1"/>
    <property type="molecule type" value="Genomic_DNA"/>
</dbReference>
<feature type="signal peptide" evidence="1">
    <location>
        <begin position="1"/>
        <end position="20"/>
    </location>
</feature>
<sequence length="333" mass="35964">MLNRQIRITCLILFCILSLAACGGAQTEKSSSTTSKIESTKINPMQTTSFNPCTLISREDVGHILGGVVDVRPELSAPLCMYRVHPNADAQPPHAKGPKTADAMNPEQREVLVSVGTSDDASGYLNLDRTNAGKEAKTQVIKGIGTNAFSIPLSTGKAIVVSQGNTIYSITMIYPHMNASLLDTSLINLALSASHTITKNVRPLSVPNPHPCTLLSAQKASQLFQQPVKWYFSVNETGVASCDYISSQGTPHRVQIIAVNKPGVAKTLYNSVDHELESGQKQVLKGIGDAAFYDKQNATWILKGNTVVHLIIMGETPADKFLLPLSRDVVKHF</sequence>